<sequence length="334" mass="37727">MFSDKKLLTHLQTQEHLQKRTSYYFTEINQIYAIYGATLKEELKKTLLNKLDQPSKLAILLVDLQNDFVLPGFALYVPDGENTLISNMALLDAVTELVISFPELCNRIELITSQDAHVYKRNGMSPDAQTLKESYGEEHIRRILQIEYNELQNLSPENGQYGLHCLCGTIGAAIAQPIGIRLTHLQKKIAIYRFAKINFSAPEAGIQLQSNIDLSDSKFLTEINPVYASPALSFLKFFQNKDYKEILITGICGNICVQQAAEGLAKAGEKVCVVDPCVHYLIIPGMSSYHEIKASVQQSYDAKGIMTLEHHSFPSNYQWNKESQWLTHEEHTLA</sequence>
<evidence type="ECO:0000256" key="2">
    <source>
        <dbReference type="ARBA" id="ARBA00022801"/>
    </source>
</evidence>
<dbReference type="Proteomes" id="UP000255297">
    <property type="component" value="Unassembled WGS sequence"/>
</dbReference>
<proteinExistence type="inferred from homology"/>
<dbReference type="PANTHER" id="PTHR11080:SF2">
    <property type="entry name" value="LD05707P"/>
    <property type="match status" value="1"/>
</dbReference>
<keyword evidence="4" id="KW-1185">Reference proteome</keyword>
<dbReference type="RefSeq" id="WP_174888855.1">
    <property type="nucleotide sequence ID" value="NZ_CAAAIS010000005.1"/>
</dbReference>
<evidence type="ECO:0000313" key="4">
    <source>
        <dbReference type="Proteomes" id="UP000255297"/>
    </source>
</evidence>
<evidence type="ECO:0000256" key="1">
    <source>
        <dbReference type="ARBA" id="ARBA00006336"/>
    </source>
</evidence>
<accession>A0A378LMC5</accession>
<reference evidence="3 4" key="1">
    <citation type="submission" date="2018-06" db="EMBL/GenBank/DDBJ databases">
        <authorList>
            <consortium name="Pathogen Informatics"/>
            <person name="Doyle S."/>
        </authorList>
    </citation>
    <scope>NUCLEOTIDE SEQUENCE [LARGE SCALE GENOMIC DNA]</scope>
    <source>
        <strain evidence="3 4">NCTC11532</strain>
    </source>
</reference>
<gene>
    <name evidence="3" type="ORF">NCTC11532_00064</name>
</gene>
<dbReference type="AlphaFoldDB" id="A0A378LMC5"/>
<dbReference type="Gene3D" id="3.40.50.850">
    <property type="entry name" value="Isochorismatase-like"/>
    <property type="match status" value="1"/>
</dbReference>
<protein>
    <submittedName>
        <fullName evidence="3">Isochorismatase family</fullName>
    </submittedName>
</protein>
<keyword evidence="2" id="KW-0378">Hydrolase</keyword>
<dbReference type="EMBL" id="UGPB01000001">
    <property type="protein sequence ID" value="STY27903.1"/>
    <property type="molecule type" value="Genomic_DNA"/>
</dbReference>
<dbReference type="PANTHER" id="PTHR11080">
    <property type="entry name" value="PYRAZINAMIDASE/NICOTINAMIDASE"/>
    <property type="match status" value="1"/>
</dbReference>
<name>A0A378LMC5_9GAMM</name>
<dbReference type="InterPro" id="IPR052347">
    <property type="entry name" value="Isochorismatase_Nicotinamidase"/>
</dbReference>
<organism evidence="3 4">
    <name type="scientific">Legionella wadsworthii</name>
    <dbReference type="NCBI Taxonomy" id="28088"/>
    <lineage>
        <taxon>Bacteria</taxon>
        <taxon>Pseudomonadati</taxon>
        <taxon>Pseudomonadota</taxon>
        <taxon>Gammaproteobacteria</taxon>
        <taxon>Legionellales</taxon>
        <taxon>Legionellaceae</taxon>
        <taxon>Legionella</taxon>
    </lineage>
</organism>
<comment type="similarity">
    <text evidence="1">Belongs to the isochorismatase family.</text>
</comment>
<dbReference type="SUPFAM" id="SSF52499">
    <property type="entry name" value="Isochorismatase-like hydrolases"/>
    <property type="match status" value="1"/>
</dbReference>
<dbReference type="InterPro" id="IPR036380">
    <property type="entry name" value="Isochorismatase-like_sf"/>
</dbReference>
<dbReference type="STRING" id="1122170.GCA_000701265_01622"/>
<evidence type="ECO:0000313" key="3">
    <source>
        <dbReference type="EMBL" id="STY27903.1"/>
    </source>
</evidence>
<dbReference type="GO" id="GO:0016811">
    <property type="term" value="F:hydrolase activity, acting on carbon-nitrogen (but not peptide) bonds, in linear amides"/>
    <property type="evidence" value="ECO:0007669"/>
    <property type="project" value="TreeGrafter"/>
</dbReference>